<reference evidence="2 3" key="1">
    <citation type="submission" date="2016-10" db="EMBL/GenBank/DDBJ databases">
        <authorList>
            <person name="de Groot N.N."/>
        </authorList>
    </citation>
    <scope>NUCLEOTIDE SEQUENCE [LARGE SCALE GENOMIC DNA]</scope>
    <source>
        <strain evidence="2 3">CGMCC 4.6945</strain>
    </source>
</reference>
<name>A0A1I0VY74_9CELL</name>
<feature type="transmembrane region" description="Helical" evidence="1">
    <location>
        <begin position="32"/>
        <end position="55"/>
    </location>
</feature>
<evidence type="ECO:0000256" key="1">
    <source>
        <dbReference type="SAM" id="Phobius"/>
    </source>
</evidence>
<gene>
    <name evidence="2" type="ORF">SAMN05421867_10219</name>
</gene>
<accession>A0A1I0VY74</accession>
<dbReference type="RefSeq" id="WP_090030586.1">
    <property type="nucleotide sequence ID" value="NZ_BONM01000001.1"/>
</dbReference>
<proteinExistence type="predicted"/>
<evidence type="ECO:0000313" key="2">
    <source>
        <dbReference type="EMBL" id="SFA80853.1"/>
    </source>
</evidence>
<evidence type="ECO:0000313" key="3">
    <source>
        <dbReference type="Proteomes" id="UP000199012"/>
    </source>
</evidence>
<keyword evidence="1" id="KW-1133">Transmembrane helix</keyword>
<keyword evidence="1" id="KW-0812">Transmembrane</keyword>
<dbReference type="EMBL" id="FOKA01000002">
    <property type="protein sequence ID" value="SFA80853.1"/>
    <property type="molecule type" value="Genomic_DNA"/>
</dbReference>
<organism evidence="2 3">
    <name type="scientific">Cellulomonas marina</name>
    <dbReference type="NCBI Taxonomy" id="988821"/>
    <lineage>
        <taxon>Bacteria</taxon>
        <taxon>Bacillati</taxon>
        <taxon>Actinomycetota</taxon>
        <taxon>Actinomycetes</taxon>
        <taxon>Micrococcales</taxon>
        <taxon>Cellulomonadaceae</taxon>
        <taxon>Cellulomonas</taxon>
    </lineage>
</organism>
<keyword evidence="3" id="KW-1185">Reference proteome</keyword>
<dbReference type="Proteomes" id="UP000199012">
    <property type="component" value="Unassembled WGS sequence"/>
</dbReference>
<sequence>MVLRVLGALALGVSGWVHLRIALDRPPPTADGALTLSGLFAAQAAVCAVVVLAVLGRGSRAAWTAFLVVAAASVVALVASVYVRVPAIGPLPAMYEPLWYGDKYVAAGSAAVAVVVALAALAARGRPRRR</sequence>
<keyword evidence="1" id="KW-0472">Membrane</keyword>
<dbReference type="AlphaFoldDB" id="A0A1I0VY74"/>
<feature type="transmembrane region" description="Helical" evidence="1">
    <location>
        <begin position="62"/>
        <end position="84"/>
    </location>
</feature>
<protein>
    <submittedName>
        <fullName evidence="2">Uncharacterized protein</fullName>
    </submittedName>
</protein>
<feature type="transmembrane region" description="Helical" evidence="1">
    <location>
        <begin position="104"/>
        <end position="123"/>
    </location>
</feature>